<comment type="caution">
    <text evidence="4">The sequence shown here is derived from an EMBL/GenBank/DDBJ whole genome shotgun (WGS) entry which is preliminary data.</text>
</comment>
<accession>A0A367RZS2</accession>
<feature type="domain" description="PBP" evidence="3">
    <location>
        <begin position="55"/>
        <end position="280"/>
    </location>
</feature>
<protein>
    <recommendedName>
        <fullName evidence="3">PBP domain-containing protein</fullName>
    </recommendedName>
</protein>
<keyword evidence="5" id="KW-1185">Reference proteome</keyword>
<dbReference type="SUPFAM" id="SSF53850">
    <property type="entry name" value="Periplasmic binding protein-like II"/>
    <property type="match status" value="1"/>
</dbReference>
<organism evidence="4 5">
    <name type="scientific">Nostoc minutum NIES-26</name>
    <dbReference type="NCBI Taxonomy" id="1844469"/>
    <lineage>
        <taxon>Bacteria</taxon>
        <taxon>Bacillati</taxon>
        <taxon>Cyanobacteriota</taxon>
        <taxon>Cyanophyceae</taxon>
        <taxon>Nostocales</taxon>
        <taxon>Nostocaceae</taxon>
        <taxon>Nostoc</taxon>
    </lineage>
</organism>
<dbReference type="InterPro" id="IPR050811">
    <property type="entry name" value="Phosphate_ABC_transporter"/>
</dbReference>
<evidence type="ECO:0000256" key="2">
    <source>
        <dbReference type="SAM" id="MobiDB-lite"/>
    </source>
</evidence>
<dbReference type="Pfam" id="PF16258">
    <property type="entry name" value="DUF4912"/>
    <property type="match status" value="5"/>
</dbReference>
<evidence type="ECO:0000259" key="3">
    <source>
        <dbReference type="Pfam" id="PF12849"/>
    </source>
</evidence>
<gene>
    <name evidence="4" type="ORF">A6770_09815</name>
</gene>
<evidence type="ECO:0000313" key="4">
    <source>
        <dbReference type="EMBL" id="RCJ40702.1"/>
    </source>
</evidence>
<keyword evidence="1" id="KW-0732">Signal</keyword>
<reference evidence="4" key="1">
    <citation type="submission" date="2016-04" db="EMBL/GenBank/DDBJ databases">
        <authorList>
            <person name="Tabuchi Yagui T.R."/>
        </authorList>
    </citation>
    <scope>NUCLEOTIDE SEQUENCE [LARGE SCALE GENOMIC DNA]</scope>
    <source>
        <strain evidence="4">NIES-26</strain>
    </source>
</reference>
<dbReference type="InterPro" id="IPR024370">
    <property type="entry name" value="PBP_domain"/>
</dbReference>
<dbReference type="EMBL" id="LXQD01000043">
    <property type="protein sequence ID" value="RCJ40702.1"/>
    <property type="molecule type" value="Genomic_DNA"/>
</dbReference>
<proteinExistence type="predicted"/>
<name>A0A367RZS2_9NOSO</name>
<sequence length="1468" mass="159602">MWQQEKKDSAIVNLALLLALATAPMAANLFVSAPLLAQSATDAPSFPLPQTVENGTTVRIDGSNELAAINQSLKQSFEKQFSGTKVEVAANGTDAAIKAVQDGNIDVAAIGRGLTPEEKAQGLEQVRLYREKIAIIVSKENPFKGSLTDRQFARIFRGRIKNWSQVGGAGGQIRVIDRPTTSEIRTALSNYPVFRATKFATGSTATQLTEDNTAEIIKQLGKDGIGYAVANEVSKLSDVRVLPLHQTLPDDPKYPFSQPLVYVYKKNPSPAIASFLGFTLASPGKKAIEEARAAQADAIANGKTLFTAANPTPNSETTPAATATPNAENTLAATATPNAEQQPVVPPAADNPIARGQVPLWWLLLPLAAIVGLLAWFLRSSPSNTQRADNTPSTPKSPTPQDNTSVALPVSQPQTPSNLAVEHPTTSNLSESTTPTLSNTGENTTLIGGAALAAGAGAAIWSTVAKENNQKIEETTNLSNSGVVDPYDIGESPWDIEAPAAVVNTSYPQILDVSKNTPNVEPPAAEVTNISPDQPDIPIASAEEVGDLEVAEEPTTEQPQAESNWLEDITSTNATLAAEVAASTWSTNEETDDNTIQVNPAELPSTESDEVTPDLEWPTAVFSDVIPEQPVEGAGEAGGVEEARANIWPDFRENTDFEVNSDITEFNLDPELALTEFSEATSDEEWPEAEMPTCLPVLPDIPEETLNVVADEAEPTEDEIISNPTEETENVTQSGLADFVESAALTGVGIGSWATVYGIQDTTQSEVQAPAYTNENIPTEDETAFNWLDADDQSSIVLTPRTFEWADVSWHVSETDQQTLRSTGSQLALRLYDVTGLDLSYQSPQLVQQYVCELATHEHYIAIPAGDRDYITEIGYVTTGDWVTLASSAIVRVFNPAQTDSETALLDANEQSSIVLTPRTFEWADVSWYVSETDQQILRSTGFQLALRLYDVTGLDLSYQNPQLVQQYICEATTDNRSVAIPKSDRDYITEIGYVTAGDWVTLASSAIVRVFNPAHTDSETALLDADEQSSIVLTPRTFEWADVSWHVSETDLQALRSAGSQLALLLYDVTDLDLSYQNPRLIQQYVCEATTDNRSVAIPKSDRDYITEIGYVTDGGWVTLARSAIVRVFSPIPTDNAVDLLQTHSQTALLDAQDQSSVVLTPGTFEWAEVSWHVSEPDQQVLQNAGSQLNLRMYDVTGLDLSYQSPQLVQQYTCEAAIHKQYVAIPTSDRDYITEIGYVTDGSWVTLARSAIVRVFSPIPTDNAVDLLQTHSQIALLDAQDQSNVVFTPRTPKWAYVSWQISDIDKQALQKAGSQLALRLYDVTGLDLSYQSPQLVQQYACELAIHDQYIAIGKSDRDYITEIGYVTDGDRWVKLAQSTIVRLFSRPSGDFWFVADAELIIHGATEPGATVNIAGNPVTLKSDGTFHLRIPFSDDFIDYLMTAVAANGEETKTIHKKFSQDIPETEG</sequence>
<feature type="region of interest" description="Disordered" evidence="2">
    <location>
        <begin position="383"/>
        <end position="442"/>
    </location>
</feature>
<evidence type="ECO:0000256" key="1">
    <source>
        <dbReference type="ARBA" id="ARBA00022729"/>
    </source>
</evidence>
<dbReference type="Proteomes" id="UP000252107">
    <property type="component" value="Unassembled WGS sequence"/>
</dbReference>
<evidence type="ECO:0000313" key="5">
    <source>
        <dbReference type="Proteomes" id="UP000252107"/>
    </source>
</evidence>
<dbReference type="InterPro" id="IPR032585">
    <property type="entry name" value="DUF4912"/>
</dbReference>
<dbReference type="PANTHER" id="PTHR30570">
    <property type="entry name" value="PERIPLASMIC PHOSPHATE BINDING COMPONENT OF PHOSPHATE ABC TRANSPORTER"/>
    <property type="match status" value="1"/>
</dbReference>
<dbReference type="Pfam" id="PF12849">
    <property type="entry name" value="PBP_like_2"/>
    <property type="match status" value="1"/>
</dbReference>
<dbReference type="PANTHER" id="PTHR30570:SF1">
    <property type="entry name" value="PHOSPHATE-BINDING PROTEIN PSTS"/>
    <property type="match status" value="1"/>
</dbReference>
<dbReference type="Gene3D" id="3.40.190.10">
    <property type="entry name" value="Periplasmic binding protein-like II"/>
    <property type="match status" value="2"/>
</dbReference>